<evidence type="ECO:0000256" key="3">
    <source>
        <dbReference type="ARBA" id="ARBA00022475"/>
    </source>
</evidence>
<protein>
    <submittedName>
        <fullName evidence="12">Tyrosine-specific transport-like</fullName>
    </submittedName>
</protein>
<dbReference type="PRINTS" id="PR00166">
    <property type="entry name" value="AROAAPRMEASE"/>
</dbReference>
<feature type="transmembrane region" description="Helical" evidence="11">
    <location>
        <begin position="1004"/>
        <end position="1024"/>
    </location>
</feature>
<keyword evidence="6" id="KW-0029">Amino-acid transport</keyword>
<dbReference type="AlphaFoldDB" id="A0A2P6TYJ1"/>
<keyword evidence="4" id="KW-0997">Cell inner membrane</keyword>
<keyword evidence="7 11" id="KW-1133">Transmembrane helix</keyword>
<feature type="coiled-coil region" evidence="9">
    <location>
        <begin position="38"/>
        <end position="256"/>
    </location>
</feature>
<dbReference type="GO" id="GO:0005886">
    <property type="term" value="C:plasma membrane"/>
    <property type="evidence" value="ECO:0007669"/>
    <property type="project" value="UniProtKB-SubCell"/>
</dbReference>
<evidence type="ECO:0000256" key="11">
    <source>
        <dbReference type="SAM" id="Phobius"/>
    </source>
</evidence>
<keyword evidence="5 11" id="KW-0812">Transmembrane</keyword>
<evidence type="ECO:0000256" key="7">
    <source>
        <dbReference type="ARBA" id="ARBA00022989"/>
    </source>
</evidence>
<feature type="compositionally biased region" description="Pro residues" evidence="10">
    <location>
        <begin position="546"/>
        <end position="571"/>
    </location>
</feature>
<keyword evidence="8 11" id="KW-0472">Membrane</keyword>
<dbReference type="PANTHER" id="PTHR32195">
    <property type="entry name" value="OS07G0662800 PROTEIN"/>
    <property type="match status" value="1"/>
</dbReference>
<evidence type="ECO:0000256" key="2">
    <source>
        <dbReference type="ARBA" id="ARBA00022448"/>
    </source>
</evidence>
<feature type="region of interest" description="Disordered" evidence="10">
    <location>
        <begin position="532"/>
        <end position="577"/>
    </location>
</feature>
<reference evidence="12 13" key="1">
    <citation type="journal article" date="2018" name="Plant J.">
        <title>Genome sequences of Chlorella sorokiniana UTEX 1602 and Micractinium conductrix SAG 241.80: implications to maltose excretion by a green alga.</title>
        <authorList>
            <person name="Arriola M.B."/>
            <person name="Velmurugan N."/>
            <person name="Zhang Y."/>
            <person name="Plunkett M.H."/>
            <person name="Hondzo H."/>
            <person name="Barney B.M."/>
        </authorList>
    </citation>
    <scope>NUCLEOTIDE SEQUENCE [LARGE SCALE GENOMIC DNA]</scope>
    <source>
        <strain evidence="13">UTEX 1602</strain>
    </source>
</reference>
<evidence type="ECO:0000256" key="1">
    <source>
        <dbReference type="ARBA" id="ARBA00004429"/>
    </source>
</evidence>
<feature type="transmembrane region" description="Helical" evidence="11">
    <location>
        <begin position="880"/>
        <end position="898"/>
    </location>
</feature>
<dbReference type="PANTHER" id="PTHR32195:SF26">
    <property type="entry name" value="TRYPTOPHAN OR TYROSINE TRANSPORTER PROTEIN"/>
    <property type="match status" value="1"/>
</dbReference>
<evidence type="ECO:0000313" key="12">
    <source>
        <dbReference type="EMBL" id="PRW59137.1"/>
    </source>
</evidence>
<feature type="compositionally biased region" description="Gly residues" evidence="10">
    <location>
        <begin position="281"/>
        <end position="291"/>
    </location>
</feature>
<feature type="region of interest" description="Disordered" evidence="10">
    <location>
        <begin position="431"/>
        <end position="454"/>
    </location>
</feature>
<accession>A0A2P6TYJ1</accession>
<feature type="transmembrane region" description="Helical" evidence="11">
    <location>
        <begin position="960"/>
        <end position="984"/>
    </location>
</feature>
<gene>
    <name evidence="12" type="ORF">C2E21_2306</name>
</gene>
<feature type="region of interest" description="Disordered" evidence="10">
    <location>
        <begin position="270"/>
        <end position="297"/>
    </location>
</feature>
<comment type="subcellular location">
    <subcellularLocation>
        <location evidence="1">Cell inner membrane</location>
        <topology evidence="1">Multi-pass membrane protein</topology>
    </subcellularLocation>
</comment>
<dbReference type="InterPro" id="IPR013059">
    <property type="entry name" value="Trp_tyr_transpt"/>
</dbReference>
<dbReference type="Pfam" id="PF03222">
    <property type="entry name" value="Trp_Tyr_perm"/>
    <property type="match status" value="1"/>
</dbReference>
<sequence>MYAPMCRKPWRPGAPASWCPLPAAEDNGQPDQAVAGCQQQQQQQQEAVAAQVQAAERKAAQSAAESAALRAQVEALEHDLSQKDGAVLELQDRTNKAEAAAAASERRAAAAAAAKAEAQRATQTAKQFAARLQQALQEQQHQMHQALNASEPSLLRSQLKLAEQDVKDREQQLEAARADLAAHAQQMQQLKADRAEAVGAAAAAEHALQEEKRQREVALVAQKAAEREVARLQEQLAAANRLRQEAEGRAAAAEAAADAVAAAEAAATAAVAPSSSTGAASSGGGSGGGGEAALRQQLAKEKKKAELLLQSVRKESEKQKQLRQQVAAAKGELEGSLRERAALQQHLTELEAAAAAAAAAAEGRQQTAALEQRIAELEKAGEAALEDQQQRQTALQQRIADLEAVATAAAEGQQAAAQKLAAQEEELEQLRASAASWQQQAEAAAQASAGQEAAVQQAAEAAVQQAVQPLQEQVRELESKLERRRQKAREAEREAAALKAQAKSAEEGMAQAKEALQDALEDKRFLRSRVEQLEEAAQQSSRLVPPGFPSPRGGPLPPGPLPPGPLPPGPPMHGFLLPPAVRTHILDIMDQTRGALRPEDFDPPPREMLDMPEPVQHAFLEFLHDKRCDAGFAAGSAGWASAADRCRRRRLRPAAAQASLEAPEQPKPAIIATPPSTNRPSRLFSNLNPSSLKHEPGSVLGAAALVAGTTVGAGILALPAVTAESGFAASSAALLGGWLFSVATGLLIAEVNINLLCEVGAGRGVSISSMAQRTLGDSGSSVVSLCYAGLHYALLVAYIAKAGETVQQLTGLPDWAADTAFAALFGALCFSARPKTLHSINSALVAAVIASFVGLVGLAVTDLRPEQLAAANWSAVPDTLPVIMLSFVYHNIVGTIATQLEGDVGKIRQAILLGSAVPLLMFLAWDAAVLGSSGEELLLQAGTAAGADPLAALRATGGSLVAPLIDAFSFLAVATSFIGFILGLNDFWSDRLQLPTGARQPLPYLLTLAPPLLLAFSLGPAVFLDALDLAGTYGVLVLFGLIPVAMVWSERYARPPTTLSRTEIVPGGQPVLLLVGGSAAAIIGRELLLSITQRL</sequence>
<keyword evidence="13" id="KW-1185">Reference proteome</keyword>
<evidence type="ECO:0000256" key="9">
    <source>
        <dbReference type="SAM" id="Coils"/>
    </source>
</evidence>
<dbReference type="Proteomes" id="UP000239899">
    <property type="component" value="Unassembled WGS sequence"/>
</dbReference>
<feature type="transmembrane region" description="Helical" evidence="11">
    <location>
        <begin position="1030"/>
        <end position="1049"/>
    </location>
</feature>
<feature type="compositionally biased region" description="Low complexity" evidence="10">
    <location>
        <begin position="270"/>
        <end position="280"/>
    </location>
</feature>
<proteinExistence type="predicted"/>
<comment type="caution">
    <text evidence="12">The sequence shown here is derived from an EMBL/GenBank/DDBJ whole genome shotgun (WGS) entry which is preliminary data.</text>
</comment>
<dbReference type="EMBL" id="LHPG02000004">
    <property type="protein sequence ID" value="PRW59137.1"/>
    <property type="molecule type" value="Genomic_DNA"/>
</dbReference>
<dbReference type="GO" id="GO:0015173">
    <property type="term" value="F:aromatic amino acid transmembrane transporter activity"/>
    <property type="evidence" value="ECO:0007669"/>
    <property type="project" value="InterPro"/>
</dbReference>
<organism evidence="12 13">
    <name type="scientific">Chlorella sorokiniana</name>
    <name type="common">Freshwater green alga</name>
    <dbReference type="NCBI Taxonomy" id="3076"/>
    <lineage>
        <taxon>Eukaryota</taxon>
        <taxon>Viridiplantae</taxon>
        <taxon>Chlorophyta</taxon>
        <taxon>core chlorophytes</taxon>
        <taxon>Trebouxiophyceae</taxon>
        <taxon>Chlorellales</taxon>
        <taxon>Chlorellaceae</taxon>
        <taxon>Chlorella clade</taxon>
        <taxon>Chlorella</taxon>
    </lineage>
</organism>
<dbReference type="STRING" id="3076.A0A2P6TYJ1"/>
<feature type="transmembrane region" description="Helical" evidence="11">
    <location>
        <begin position="812"/>
        <end position="830"/>
    </location>
</feature>
<feature type="transmembrane region" description="Helical" evidence="11">
    <location>
        <begin position="727"/>
        <end position="749"/>
    </location>
</feature>
<keyword evidence="2" id="KW-0813">Transport</keyword>
<feature type="region of interest" description="Disordered" evidence="10">
    <location>
        <begin position="485"/>
        <end position="514"/>
    </location>
</feature>
<evidence type="ECO:0000256" key="10">
    <source>
        <dbReference type="SAM" id="MobiDB-lite"/>
    </source>
</evidence>
<feature type="transmembrane region" description="Helical" evidence="11">
    <location>
        <begin position="842"/>
        <end position="860"/>
    </location>
</feature>
<evidence type="ECO:0000313" key="13">
    <source>
        <dbReference type="Proteomes" id="UP000239899"/>
    </source>
</evidence>
<dbReference type="GO" id="GO:0003333">
    <property type="term" value="P:amino acid transmembrane transport"/>
    <property type="evidence" value="ECO:0007669"/>
    <property type="project" value="InterPro"/>
</dbReference>
<keyword evidence="9" id="KW-0175">Coiled coil</keyword>
<keyword evidence="3" id="KW-1003">Cell membrane</keyword>
<evidence type="ECO:0000256" key="8">
    <source>
        <dbReference type="ARBA" id="ARBA00023136"/>
    </source>
</evidence>
<feature type="transmembrane region" description="Helical" evidence="11">
    <location>
        <begin position="910"/>
        <end position="930"/>
    </location>
</feature>
<dbReference type="Gene3D" id="1.20.1740.10">
    <property type="entry name" value="Amino acid/polyamine transporter I"/>
    <property type="match status" value="1"/>
</dbReference>
<name>A0A2P6TYJ1_CHLSO</name>
<evidence type="ECO:0000256" key="4">
    <source>
        <dbReference type="ARBA" id="ARBA00022519"/>
    </source>
</evidence>
<dbReference type="InterPro" id="IPR018227">
    <property type="entry name" value="Amino_acid_transport_2"/>
</dbReference>
<feature type="region of interest" description="Disordered" evidence="10">
    <location>
        <begin position="656"/>
        <end position="675"/>
    </location>
</feature>
<evidence type="ECO:0000256" key="5">
    <source>
        <dbReference type="ARBA" id="ARBA00022692"/>
    </source>
</evidence>
<evidence type="ECO:0000256" key="6">
    <source>
        <dbReference type="ARBA" id="ARBA00022970"/>
    </source>
</evidence>
<dbReference type="OrthoDB" id="204942at2759"/>
<feature type="transmembrane region" description="Helical" evidence="11">
    <location>
        <begin position="782"/>
        <end position="800"/>
    </location>
</feature>